<evidence type="ECO:0000256" key="2">
    <source>
        <dbReference type="SAM" id="Phobius"/>
    </source>
</evidence>
<sequence>MLQVVKVLVLSCLVNSAGNEEKREPTRLHYSYPNATLEGTPNFELNNADIGFLASVAIIVLLMWLIVIKIIISIFDVLPKAKITAFREAPPGDFDINIRRDERPENQMVPHHITHPEEVFILKMLRTIPILILILLVQGDGNVAFEEDLFSNFTFVNSTNSTTTIPKPDFTDTIIFALKLTIFLVMLVFCVLGGVHLYINKETPLPDGVEIVPTPRRRNRNRANREENIPMNDI</sequence>
<keyword evidence="4" id="KW-1185">Reference proteome</keyword>
<feature type="transmembrane region" description="Helical" evidence="2">
    <location>
        <begin position="50"/>
        <end position="72"/>
    </location>
</feature>
<protein>
    <submittedName>
        <fullName evidence="3">Uncharacterized protein</fullName>
    </submittedName>
</protein>
<feature type="region of interest" description="Disordered" evidence="1">
    <location>
        <begin position="209"/>
        <end position="234"/>
    </location>
</feature>
<organism evidence="3 4">
    <name type="scientific">Caenorhabditis briggsae</name>
    <dbReference type="NCBI Taxonomy" id="6238"/>
    <lineage>
        <taxon>Eukaryota</taxon>
        <taxon>Metazoa</taxon>
        <taxon>Ecdysozoa</taxon>
        <taxon>Nematoda</taxon>
        <taxon>Chromadorea</taxon>
        <taxon>Rhabditida</taxon>
        <taxon>Rhabditina</taxon>
        <taxon>Rhabditomorpha</taxon>
        <taxon>Rhabditoidea</taxon>
        <taxon>Rhabditidae</taxon>
        <taxon>Peloderinae</taxon>
        <taxon>Caenorhabditis</taxon>
    </lineage>
</organism>
<evidence type="ECO:0000313" key="3">
    <source>
        <dbReference type="EMBL" id="UMM37816.1"/>
    </source>
</evidence>
<name>A0AAE9F838_CAEBR</name>
<dbReference type="AlphaFoldDB" id="A0AAE9F838"/>
<keyword evidence="2" id="KW-1133">Transmembrane helix</keyword>
<dbReference type="Proteomes" id="UP000829354">
    <property type="component" value="Chromosome V"/>
</dbReference>
<dbReference type="EMBL" id="CP092624">
    <property type="protein sequence ID" value="UMM37816.1"/>
    <property type="molecule type" value="Genomic_DNA"/>
</dbReference>
<evidence type="ECO:0000313" key="4">
    <source>
        <dbReference type="Proteomes" id="UP000829354"/>
    </source>
</evidence>
<keyword evidence="2" id="KW-0812">Transmembrane</keyword>
<proteinExistence type="predicted"/>
<reference evidence="3 4" key="1">
    <citation type="submission" date="2022-04" db="EMBL/GenBank/DDBJ databases">
        <title>Chromosome-level reference genomes for two strains of Caenorhabditis briggsae: an improved platform for comparative genomics.</title>
        <authorList>
            <person name="Stevens L."/>
            <person name="Andersen E."/>
        </authorList>
    </citation>
    <scope>NUCLEOTIDE SEQUENCE [LARGE SCALE GENOMIC DNA]</scope>
    <source>
        <strain evidence="3">VX34</strain>
        <tissue evidence="3">Whole-organism</tissue>
    </source>
</reference>
<accession>A0AAE9F838</accession>
<keyword evidence="2" id="KW-0472">Membrane</keyword>
<gene>
    <name evidence="3" type="ORF">L5515_009464</name>
</gene>
<feature type="transmembrane region" description="Helical" evidence="2">
    <location>
        <begin position="176"/>
        <end position="199"/>
    </location>
</feature>
<evidence type="ECO:0000256" key="1">
    <source>
        <dbReference type="SAM" id="MobiDB-lite"/>
    </source>
</evidence>